<organism evidence="1 2">
    <name type="scientific">Bythopirellula polymerisocia</name>
    <dbReference type="NCBI Taxonomy" id="2528003"/>
    <lineage>
        <taxon>Bacteria</taxon>
        <taxon>Pseudomonadati</taxon>
        <taxon>Planctomycetota</taxon>
        <taxon>Planctomycetia</taxon>
        <taxon>Pirellulales</taxon>
        <taxon>Lacipirellulaceae</taxon>
        <taxon>Bythopirellula</taxon>
    </lineage>
</organism>
<dbReference type="RefSeq" id="WP_146450399.1">
    <property type="nucleotide sequence ID" value="NZ_SJPS01000002.1"/>
</dbReference>
<accession>A0A5C6CYY4</accession>
<evidence type="ECO:0000313" key="1">
    <source>
        <dbReference type="EMBL" id="TWU28701.1"/>
    </source>
</evidence>
<dbReference type="SUPFAM" id="SSF48295">
    <property type="entry name" value="TrpR-like"/>
    <property type="match status" value="1"/>
</dbReference>
<evidence type="ECO:0008006" key="3">
    <source>
        <dbReference type="Google" id="ProtNLM"/>
    </source>
</evidence>
<dbReference type="GO" id="GO:0043565">
    <property type="term" value="F:sequence-specific DNA binding"/>
    <property type="evidence" value="ECO:0007669"/>
    <property type="project" value="InterPro"/>
</dbReference>
<dbReference type="Proteomes" id="UP000318437">
    <property type="component" value="Unassembled WGS sequence"/>
</dbReference>
<dbReference type="EMBL" id="SJPS01000002">
    <property type="protein sequence ID" value="TWU28701.1"/>
    <property type="molecule type" value="Genomic_DNA"/>
</dbReference>
<keyword evidence="2" id="KW-1185">Reference proteome</keyword>
<proteinExistence type="predicted"/>
<name>A0A5C6CYY4_9BACT</name>
<dbReference type="OrthoDB" id="3690098at2"/>
<protein>
    <recommendedName>
        <fullName evidence="3">Transposase</fullName>
    </recommendedName>
</protein>
<evidence type="ECO:0000313" key="2">
    <source>
        <dbReference type="Proteomes" id="UP000318437"/>
    </source>
</evidence>
<comment type="caution">
    <text evidence="1">The sequence shown here is derived from an EMBL/GenBank/DDBJ whole genome shotgun (WGS) entry which is preliminary data.</text>
</comment>
<gene>
    <name evidence="1" type="ORF">Pla144_19930</name>
</gene>
<dbReference type="AlphaFoldDB" id="A0A5C6CYY4"/>
<reference evidence="1 2" key="1">
    <citation type="submission" date="2019-02" db="EMBL/GenBank/DDBJ databases">
        <title>Deep-cultivation of Planctomycetes and their phenomic and genomic characterization uncovers novel biology.</title>
        <authorList>
            <person name="Wiegand S."/>
            <person name="Jogler M."/>
            <person name="Boedeker C."/>
            <person name="Pinto D."/>
            <person name="Vollmers J."/>
            <person name="Rivas-Marin E."/>
            <person name="Kohn T."/>
            <person name="Peeters S.H."/>
            <person name="Heuer A."/>
            <person name="Rast P."/>
            <person name="Oberbeckmann S."/>
            <person name="Bunk B."/>
            <person name="Jeske O."/>
            <person name="Meyerdierks A."/>
            <person name="Storesund J.E."/>
            <person name="Kallscheuer N."/>
            <person name="Luecker S."/>
            <person name="Lage O.M."/>
            <person name="Pohl T."/>
            <person name="Merkel B.J."/>
            <person name="Hornburger P."/>
            <person name="Mueller R.-W."/>
            <person name="Bruemmer F."/>
            <person name="Labrenz M."/>
            <person name="Spormann A.M."/>
            <person name="Op Den Camp H."/>
            <person name="Overmann J."/>
            <person name="Amann R."/>
            <person name="Jetten M.S.M."/>
            <person name="Mascher T."/>
            <person name="Medema M.H."/>
            <person name="Devos D.P."/>
            <person name="Kaster A.-K."/>
            <person name="Ovreas L."/>
            <person name="Rohde M."/>
            <person name="Galperin M.Y."/>
            <person name="Jogler C."/>
        </authorList>
    </citation>
    <scope>NUCLEOTIDE SEQUENCE [LARGE SCALE GENOMIC DNA]</scope>
    <source>
        <strain evidence="1 2">Pla144</strain>
    </source>
</reference>
<dbReference type="InterPro" id="IPR010921">
    <property type="entry name" value="Trp_repressor/repl_initiator"/>
</dbReference>
<dbReference type="Gene3D" id="1.10.10.60">
    <property type="entry name" value="Homeodomain-like"/>
    <property type="match status" value="1"/>
</dbReference>
<sequence>MGRPRKLSSSECREAVLSLLRGEESAELIARRIGVDRATIIRWRDQFLAGRCSYSSESNGGPLIHPWQPRHLGIS</sequence>